<evidence type="ECO:0000313" key="2">
    <source>
        <dbReference type="EMBL" id="KGO32586.1"/>
    </source>
</evidence>
<evidence type="ECO:0008006" key="4">
    <source>
        <dbReference type="Google" id="ProtNLM"/>
    </source>
</evidence>
<organism evidence="2 3">
    <name type="scientific">Oenococcus alcoholitolerans</name>
    <dbReference type="NCBI Taxonomy" id="931074"/>
    <lineage>
        <taxon>Bacteria</taxon>
        <taxon>Bacillati</taxon>
        <taxon>Bacillota</taxon>
        <taxon>Bacilli</taxon>
        <taxon>Lactobacillales</taxon>
        <taxon>Lactobacillaceae</taxon>
        <taxon>Oenococcus</taxon>
    </lineage>
</organism>
<dbReference type="EMBL" id="AXCV01000003">
    <property type="protein sequence ID" value="KGO32586.1"/>
    <property type="molecule type" value="Genomic_DNA"/>
</dbReference>
<sequence length="181" mass="20066">MKNKNTKKSANASAFEGTGTNRSNTQLDNNHLATSNNTRTLIHFEQLEFKGMPEFSSGNTGYFDNLKIPAYLKVVANSVPYGMKNARTVETIAKLLNLTARTVYTYTHLLTAKYNLPLASITYGEQTGMFIPASQSELNAYLAQAQSRISRSQERTSGVETGFYIYQSELNKLKTLLTGGE</sequence>
<comment type="caution">
    <text evidence="2">The sequence shown here is derived from an EMBL/GenBank/DDBJ whole genome shotgun (WGS) entry which is preliminary data.</text>
</comment>
<feature type="region of interest" description="Disordered" evidence="1">
    <location>
        <begin position="1"/>
        <end position="30"/>
    </location>
</feature>
<evidence type="ECO:0000313" key="3">
    <source>
        <dbReference type="Proteomes" id="UP000030023"/>
    </source>
</evidence>
<proteinExistence type="predicted"/>
<protein>
    <recommendedName>
        <fullName evidence="4">Helix-turn-helix type 11 domain-containing protein</fullName>
    </recommendedName>
</protein>
<gene>
    <name evidence="2" type="ORF">Q757_00175</name>
</gene>
<reference evidence="2 3" key="1">
    <citation type="journal article" date="2014" name="Antonie Van Leeuwenhoek">
        <title>Oenococcus alcoholitolerans sp. nov., a lactic acid bacteria isolated from cachaca and ethanol fermentation processes.</title>
        <authorList>
            <person name="Badotti F."/>
            <person name="Moreira A.P."/>
            <person name="Tonon L.A."/>
            <person name="de Lucena B.T."/>
            <person name="Gomes Fde C."/>
            <person name="Kruger R."/>
            <person name="Thompson C.C."/>
            <person name="de Morais M.A.Jr."/>
            <person name="Rosa C.A."/>
            <person name="Thompson F.L."/>
        </authorList>
    </citation>
    <scope>NUCLEOTIDE SEQUENCE [LARGE SCALE GENOMIC DNA]</scope>
    <source>
        <strain evidence="2 3">UFRJ-M7.2.18</strain>
    </source>
</reference>
<feature type="compositionally biased region" description="Polar residues" evidence="1">
    <location>
        <begin position="18"/>
        <end position="30"/>
    </location>
</feature>
<evidence type="ECO:0000256" key="1">
    <source>
        <dbReference type="SAM" id="MobiDB-lite"/>
    </source>
</evidence>
<accession>A0ABR4XU87</accession>
<name>A0ABR4XU87_9LACO</name>
<keyword evidence="3" id="KW-1185">Reference proteome</keyword>
<dbReference type="Proteomes" id="UP000030023">
    <property type="component" value="Unassembled WGS sequence"/>
</dbReference>